<accession>A0A4Y2X9H7</accession>
<dbReference type="AlphaFoldDB" id="A0A4Y2X9H7"/>
<reference evidence="1 2" key="1">
    <citation type="journal article" date="2019" name="Sci. Rep.">
        <title>Orb-weaving spider Araneus ventricosus genome elucidates the spidroin gene catalogue.</title>
        <authorList>
            <person name="Kono N."/>
            <person name="Nakamura H."/>
            <person name="Ohtoshi R."/>
            <person name="Moran D.A.P."/>
            <person name="Shinohara A."/>
            <person name="Yoshida Y."/>
            <person name="Fujiwara M."/>
            <person name="Mori M."/>
            <person name="Tomita M."/>
            <person name="Arakawa K."/>
        </authorList>
    </citation>
    <scope>NUCLEOTIDE SEQUENCE [LARGE SCALE GENOMIC DNA]</scope>
</reference>
<dbReference type="PANTHER" id="PTHR37162:SF10">
    <property type="entry name" value="DUF4371 DOMAIN-CONTAINING PROTEIN"/>
    <property type="match status" value="1"/>
</dbReference>
<dbReference type="EMBL" id="BGPR01073134">
    <property type="protein sequence ID" value="GBO45829.1"/>
    <property type="molecule type" value="Genomic_DNA"/>
</dbReference>
<dbReference type="OrthoDB" id="6495556at2759"/>
<dbReference type="Pfam" id="PF20685">
    <property type="entry name" value="GCP5-Mod21_C"/>
    <property type="match status" value="1"/>
</dbReference>
<protein>
    <submittedName>
        <fullName evidence="1">Uncharacterized protein</fullName>
    </submittedName>
</protein>
<dbReference type="PANTHER" id="PTHR37162">
    <property type="entry name" value="HAT FAMILY DIMERISATION DOMAINCONTAINING PROTEIN-RELATED"/>
    <property type="match status" value="1"/>
</dbReference>
<proteinExistence type="predicted"/>
<dbReference type="Proteomes" id="UP000499080">
    <property type="component" value="Unassembled WGS sequence"/>
</dbReference>
<name>A0A4Y2X9H7_ARAVE</name>
<evidence type="ECO:0000313" key="2">
    <source>
        <dbReference type="Proteomes" id="UP000499080"/>
    </source>
</evidence>
<feature type="non-terminal residue" evidence="1">
    <location>
        <position position="1"/>
    </location>
</feature>
<gene>
    <name evidence="1" type="ORF">AVEN_127257_1</name>
</gene>
<sequence length="202" mass="22829">QEIPCHLYTSELNEKEVLLNTNEGDAEKFRILFDSSEVLSEQDFVYDVLDLLLGIPSNTFLYDDKKKNFQMKPFTRLARMSSESTLQFCENFIECGTTFYKLKTFCSSIHPKEESFFTTFIVERNNPIACADHAGPLFQKMFPDSETAKRYGCACIKTSAIIAEMGKAEKIAIISTLKKVPFSTATDGSNNGDFKSYPLVVT</sequence>
<comment type="caution">
    <text evidence="1">The sequence shown here is derived from an EMBL/GenBank/DDBJ whole genome shotgun (WGS) entry which is preliminary data.</text>
</comment>
<organism evidence="1 2">
    <name type="scientific">Araneus ventricosus</name>
    <name type="common">Orbweaver spider</name>
    <name type="synonym">Epeira ventricosa</name>
    <dbReference type="NCBI Taxonomy" id="182803"/>
    <lineage>
        <taxon>Eukaryota</taxon>
        <taxon>Metazoa</taxon>
        <taxon>Ecdysozoa</taxon>
        <taxon>Arthropoda</taxon>
        <taxon>Chelicerata</taxon>
        <taxon>Arachnida</taxon>
        <taxon>Araneae</taxon>
        <taxon>Araneomorphae</taxon>
        <taxon>Entelegynae</taxon>
        <taxon>Araneoidea</taxon>
        <taxon>Araneidae</taxon>
        <taxon>Araneus</taxon>
    </lineage>
</organism>
<evidence type="ECO:0000313" key="1">
    <source>
        <dbReference type="EMBL" id="GBO45829.1"/>
    </source>
</evidence>
<keyword evidence="2" id="KW-1185">Reference proteome</keyword>